<evidence type="ECO:0000256" key="3">
    <source>
        <dbReference type="SAM" id="Phobius"/>
    </source>
</evidence>
<evidence type="ECO:0000313" key="5">
    <source>
        <dbReference type="EMBL" id="GAA4695098.1"/>
    </source>
</evidence>
<proteinExistence type="inferred from homology"/>
<feature type="transmembrane region" description="Helical" evidence="3">
    <location>
        <begin position="59"/>
        <end position="81"/>
    </location>
</feature>
<dbReference type="Pfam" id="PF00892">
    <property type="entry name" value="EamA"/>
    <property type="match status" value="2"/>
</dbReference>
<keyword evidence="6" id="KW-1185">Reference proteome</keyword>
<dbReference type="Proteomes" id="UP001500325">
    <property type="component" value="Unassembled WGS sequence"/>
</dbReference>
<dbReference type="InterPro" id="IPR052756">
    <property type="entry name" value="Alkyne_AA_exporter"/>
</dbReference>
<organism evidence="5 6">
    <name type="scientific">Pseudonocardia yuanmonensis</name>
    <dbReference type="NCBI Taxonomy" id="1095914"/>
    <lineage>
        <taxon>Bacteria</taxon>
        <taxon>Bacillati</taxon>
        <taxon>Actinomycetota</taxon>
        <taxon>Actinomycetes</taxon>
        <taxon>Pseudonocardiales</taxon>
        <taxon>Pseudonocardiaceae</taxon>
        <taxon>Pseudonocardia</taxon>
    </lineage>
</organism>
<feature type="compositionally biased region" description="Low complexity" evidence="2">
    <location>
        <begin position="7"/>
        <end position="54"/>
    </location>
</feature>
<dbReference type="RefSeq" id="WP_345381723.1">
    <property type="nucleotide sequence ID" value="NZ_BAABIC010000011.1"/>
</dbReference>
<feature type="transmembrane region" description="Helical" evidence="3">
    <location>
        <begin position="266"/>
        <end position="288"/>
    </location>
</feature>
<gene>
    <name evidence="5" type="ORF">GCM10023215_35990</name>
</gene>
<comment type="caution">
    <text evidence="5">The sequence shown here is derived from an EMBL/GenBank/DDBJ whole genome shotgun (WGS) entry which is preliminary data.</text>
</comment>
<dbReference type="InterPro" id="IPR000620">
    <property type="entry name" value="EamA_dom"/>
</dbReference>
<feature type="transmembrane region" description="Helical" evidence="3">
    <location>
        <begin position="202"/>
        <end position="222"/>
    </location>
</feature>
<feature type="domain" description="EamA" evidence="4">
    <location>
        <begin position="61"/>
        <end position="190"/>
    </location>
</feature>
<feature type="transmembrane region" description="Helical" evidence="3">
    <location>
        <begin position="295"/>
        <end position="314"/>
    </location>
</feature>
<evidence type="ECO:0000256" key="2">
    <source>
        <dbReference type="SAM" id="MobiDB-lite"/>
    </source>
</evidence>
<evidence type="ECO:0000256" key="1">
    <source>
        <dbReference type="ARBA" id="ARBA00007362"/>
    </source>
</evidence>
<feature type="transmembrane region" description="Helical" evidence="3">
    <location>
        <begin position="119"/>
        <end position="140"/>
    </location>
</feature>
<name>A0ABP8WWT6_9PSEU</name>
<feature type="region of interest" description="Disordered" evidence="2">
    <location>
        <begin position="1"/>
        <end position="54"/>
    </location>
</feature>
<feature type="transmembrane region" description="Helical" evidence="3">
    <location>
        <begin position="146"/>
        <end position="168"/>
    </location>
</feature>
<feature type="domain" description="EamA" evidence="4">
    <location>
        <begin position="203"/>
        <end position="336"/>
    </location>
</feature>
<dbReference type="PANTHER" id="PTHR12715">
    <property type="entry name" value="TRANSPORTER, DRUG/METABOLITE EXPORTER FAMILY"/>
    <property type="match status" value="1"/>
</dbReference>
<dbReference type="InterPro" id="IPR037185">
    <property type="entry name" value="EmrE-like"/>
</dbReference>
<feature type="transmembrane region" description="Helical" evidence="3">
    <location>
        <begin position="234"/>
        <end position="254"/>
    </location>
</feature>
<evidence type="ECO:0000313" key="6">
    <source>
        <dbReference type="Proteomes" id="UP001500325"/>
    </source>
</evidence>
<dbReference type="SUPFAM" id="SSF103481">
    <property type="entry name" value="Multidrug resistance efflux transporter EmrE"/>
    <property type="match status" value="2"/>
</dbReference>
<keyword evidence="3" id="KW-0472">Membrane</keyword>
<feature type="transmembrane region" description="Helical" evidence="3">
    <location>
        <begin position="175"/>
        <end position="196"/>
    </location>
</feature>
<comment type="similarity">
    <text evidence="1">Belongs to the EamA transporter family.</text>
</comment>
<keyword evidence="3" id="KW-0812">Transmembrane</keyword>
<feature type="transmembrane region" description="Helical" evidence="3">
    <location>
        <begin position="87"/>
        <end position="107"/>
    </location>
</feature>
<evidence type="ECO:0000259" key="4">
    <source>
        <dbReference type="Pfam" id="PF00892"/>
    </source>
</evidence>
<protein>
    <submittedName>
        <fullName evidence="5">DMT family transporter</fullName>
    </submittedName>
</protein>
<sequence length="339" mass="34412">MHESARDAATTDPDVPAADPIVPADDLTTDDLTTGTTDPAATAAPATEHATPAGPRRGALAAVCVTVLAWASAFVGIRFVGRTYEPGALALGRLAVGTLALGALLLARGRWVRPSPREWALLVLCGLAWFAVYNVALSAAEQRVDAGTTAMLVNVGPILIALFAGVLLHEGFPRWLVIGAGVAFTGAVVIGASTAGGDGSDLLGIVLCVVAAVTYAVGVLAQKPVLRRLPALQVTFLACAIGTVACLPFAGPLARDLVAADWSATAGLAYLGLVPTALAFSTWAYALARMDAGRLGVTTYLVPPITVGLSALLLAEAPPALALLGGALCLVGVGLTRRR</sequence>
<accession>A0ABP8WWT6</accession>
<dbReference type="PANTHER" id="PTHR12715:SF4">
    <property type="entry name" value="EAMA DOMAIN-CONTAINING PROTEIN"/>
    <property type="match status" value="1"/>
</dbReference>
<keyword evidence="3" id="KW-1133">Transmembrane helix</keyword>
<feature type="transmembrane region" description="Helical" evidence="3">
    <location>
        <begin position="320"/>
        <end position="336"/>
    </location>
</feature>
<reference evidence="6" key="1">
    <citation type="journal article" date="2019" name="Int. J. Syst. Evol. Microbiol.">
        <title>The Global Catalogue of Microorganisms (GCM) 10K type strain sequencing project: providing services to taxonomists for standard genome sequencing and annotation.</title>
        <authorList>
            <consortium name="The Broad Institute Genomics Platform"/>
            <consortium name="The Broad Institute Genome Sequencing Center for Infectious Disease"/>
            <person name="Wu L."/>
            <person name="Ma J."/>
        </authorList>
    </citation>
    <scope>NUCLEOTIDE SEQUENCE [LARGE SCALE GENOMIC DNA]</scope>
    <source>
        <strain evidence="6">JCM 18055</strain>
    </source>
</reference>
<dbReference type="EMBL" id="BAABIC010000011">
    <property type="protein sequence ID" value="GAA4695098.1"/>
    <property type="molecule type" value="Genomic_DNA"/>
</dbReference>